<dbReference type="AlphaFoldDB" id="A0A1G6W009"/>
<keyword evidence="5" id="KW-1185">Reference proteome</keyword>
<gene>
    <name evidence="2" type="ORF">GCM10007915_10620</name>
    <name evidence="3" type="ORF">SAMN05660405_00788</name>
</gene>
<reference evidence="2" key="4">
    <citation type="submission" date="2023-01" db="EMBL/GenBank/DDBJ databases">
        <title>Draft genome sequence of Psychrobacter pacificensis strain NBRC 103191.</title>
        <authorList>
            <person name="Sun Q."/>
            <person name="Mori K."/>
        </authorList>
    </citation>
    <scope>NUCLEOTIDE SEQUENCE</scope>
    <source>
        <strain evidence="2">NBRC 103191</strain>
    </source>
</reference>
<evidence type="ECO:0000313" key="5">
    <source>
        <dbReference type="Proteomes" id="UP001156645"/>
    </source>
</evidence>
<dbReference type="Proteomes" id="UP000198501">
    <property type="component" value="Unassembled WGS sequence"/>
</dbReference>
<feature type="compositionally biased region" description="Polar residues" evidence="1">
    <location>
        <begin position="51"/>
        <end position="60"/>
    </location>
</feature>
<proteinExistence type="predicted"/>
<evidence type="ECO:0000313" key="3">
    <source>
        <dbReference type="EMBL" id="SDD59151.1"/>
    </source>
</evidence>
<evidence type="ECO:0000256" key="1">
    <source>
        <dbReference type="SAM" id="MobiDB-lite"/>
    </source>
</evidence>
<sequence>MSNFKNSIDDIDNEELDDHEQQKRNDIAQEKAKQGRFDSDSEEDIPDSAFVDSNQKYPKW</sequence>
<reference evidence="5" key="3">
    <citation type="journal article" date="2019" name="Int. J. Syst. Evol. Microbiol.">
        <title>The Global Catalogue of Microorganisms (GCM) 10K type strain sequencing project: providing services to taxonomists for standard genome sequencing and annotation.</title>
        <authorList>
            <consortium name="The Broad Institute Genomics Platform"/>
            <consortium name="The Broad Institute Genome Sequencing Center for Infectious Disease"/>
            <person name="Wu L."/>
            <person name="Ma J."/>
        </authorList>
    </citation>
    <scope>NUCLEOTIDE SEQUENCE [LARGE SCALE GENOMIC DNA]</scope>
    <source>
        <strain evidence="5">NBRC 103191</strain>
    </source>
</reference>
<dbReference type="EMBL" id="FNAL01000004">
    <property type="protein sequence ID" value="SDD59151.1"/>
    <property type="molecule type" value="Genomic_DNA"/>
</dbReference>
<dbReference type="RefSeq" id="WP_093068959.1">
    <property type="nucleotide sequence ID" value="NZ_BSOK01000020.1"/>
</dbReference>
<feature type="region of interest" description="Disordered" evidence="1">
    <location>
        <begin position="1"/>
        <end position="60"/>
    </location>
</feature>
<dbReference type="Proteomes" id="UP001156645">
    <property type="component" value="Unassembled WGS sequence"/>
</dbReference>
<name>A0A1G6W009_9GAMM</name>
<reference evidence="2" key="1">
    <citation type="journal article" date="2014" name="Int. J. Syst. Evol. Microbiol.">
        <title>Complete genome of a new Firmicutes species belonging to the dominant human colonic microbiota ('Ruminococcus bicirculans') reveals two chromosomes and a selective capacity to utilize plant glucans.</title>
        <authorList>
            <consortium name="NISC Comparative Sequencing Program"/>
            <person name="Wegmann U."/>
            <person name="Louis P."/>
            <person name="Goesmann A."/>
            <person name="Henrissat B."/>
            <person name="Duncan S.H."/>
            <person name="Flint H.J."/>
        </authorList>
    </citation>
    <scope>NUCLEOTIDE SEQUENCE</scope>
    <source>
        <strain evidence="2">NBRC 103191</strain>
    </source>
</reference>
<organism evidence="3 4">
    <name type="scientific">Psychrobacter pacificensis</name>
    <dbReference type="NCBI Taxonomy" id="112002"/>
    <lineage>
        <taxon>Bacteria</taxon>
        <taxon>Pseudomonadati</taxon>
        <taxon>Pseudomonadota</taxon>
        <taxon>Gammaproteobacteria</taxon>
        <taxon>Moraxellales</taxon>
        <taxon>Moraxellaceae</taxon>
        <taxon>Psychrobacter</taxon>
    </lineage>
</organism>
<feature type="compositionally biased region" description="Acidic residues" evidence="1">
    <location>
        <begin position="9"/>
        <end position="18"/>
    </location>
</feature>
<evidence type="ECO:0000313" key="4">
    <source>
        <dbReference type="Proteomes" id="UP000198501"/>
    </source>
</evidence>
<accession>A0A1G6W009</accession>
<evidence type="ECO:0000313" key="2">
    <source>
        <dbReference type="EMBL" id="GLR28824.1"/>
    </source>
</evidence>
<reference evidence="3 4" key="2">
    <citation type="submission" date="2016-10" db="EMBL/GenBank/DDBJ databases">
        <authorList>
            <person name="de Groot N.N."/>
        </authorList>
    </citation>
    <scope>NUCLEOTIDE SEQUENCE [LARGE SCALE GENOMIC DNA]</scope>
    <source>
        <strain evidence="3 4">DSM 23406</strain>
    </source>
</reference>
<protein>
    <submittedName>
        <fullName evidence="3">Uncharacterized protein</fullName>
    </submittedName>
</protein>
<dbReference type="EMBL" id="BSOK01000020">
    <property type="protein sequence ID" value="GLR28824.1"/>
    <property type="molecule type" value="Genomic_DNA"/>
</dbReference>
<feature type="compositionally biased region" description="Basic and acidic residues" evidence="1">
    <location>
        <begin position="19"/>
        <end position="39"/>
    </location>
</feature>